<dbReference type="RefSeq" id="XP_030935619.1">
    <property type="nucleotide sequence ID" value="XM_031079759.1"/>
</dbReference>
<dbReference type="PANTHER" id="PTHR31213">
    <property type="entry name" value="OS08G0374000 PROTEIN-RELATED"/>
    <property type="match status" value="1"/>
</dbReference>
<dbReference type="Proteomes" id="UP000594261">
    <property type="component" value="Chromosome 9"/>
</dbReference>
<dbReference type="Gene3D" id="3.30.530.20">
    <property type="match status" value="1"/>
</dbReference>
<protein>
    <recommendedName>
        <fullName evidence="3">Bet v I/Major latex protein domain-containing protein</fullName>
    </recommendedName>
</protein>
<organism evidence="4 5">
    <name type="scientific">Quercus lobata</name>
    <name type="common">Valley oak</name>
    <dbReference type="NCBI Taxonomy" id="97700"/>
    <lineage>
        <taxon>Eukaryota</taxon>
        <taxon>Viridiplantae</taxon>
        <taxon>Streptophyta</taxon>
        <taxon>Embryophyta</taxon>
        <taxon>Tracheophyta</taxon>
        <taxon>Spermatophyta</taxon>
        <taxon>Magnoliopsida</taxon>
        <taxon>eudicotyledons</taxon>
        <taxon>Gunneridae</taxon>
        <taxon>Pentapetalae</taxon>
        <taxon>rosids</taxon>
        <taxon>fabids</taxon>
        <taxon>Fagales</taxon>
        <taxon>Fagaceae</taxon>
        <taxon>Quercus</taxon>
    </lineage>
</organism>
<evidence type="ECO:0000256" key="2">
    <source>
        <dbReference type="ARBA" id="ARBA00022589"/>
    </source>
</evidence>
<dbReference type="OrthoDB" id="1879545at2759"/>
<dbReference type="EMBL" id="LRBV02000009">
    <property type="status" value="NOT_ANNOTATED_CDS"/>
    <property type="molecule type" value="Genomic_DNA"/>
</dbReference>
<dbReference type="GO" id="GO:0005634">
    <property type="term" value="C:nucleus"/>
    <property type="evidence" value="ECO:0007669"/>
    <property type="project" value="TreeGrafter"/>
</dbReference>
<dbReference type="InterPro" id="IPR000916">
    <property type="entry name" value="Bet_v_I/MLP"/>
</dbReference>
<feature type="domain" description="Bet v I/Major latex protein" evidence="3">
    <location>
        <begin position="7"/>
        <end position="152"/>
    </location>
</feature>
<evidence type="ECO:0000256" key="1">
    <source>
        <dbReference type="ARBA" id="ARBA00009744"/>
    </source>
</evidence>
<keyword evidence="2" id="KW-0017">Alkaloid metabolism</keyword>
<dbReference type="Pfam" id="PF00407">
    <property type="entry name" value="Bet_v_1"/>
    <property type="match status" value="1"/>
</dbReference>
<dbReference type="KEGG" id="qlo:115960768"/>
<evidence type="ECO:0000313" key="4">
    <source>
        <dbReference type="EnsemblPlants" id="QL09p023146:mrna"/>
    </source>
</evidence>
<dbReference type="InterPro" id="IPR050279">
    <property type="entry name" value="Plant_def-hormone_signal"/>
</dbReference>
<name>A0A7N2MI41_QUELO</name>
<keyword evidence="5" id="KW-1185">Reference proteome</keyword>
<dbReference type="GeneID" id="115960768"/>
<dbReference type="GO" id="GO:0009738">
    <property type="term" value="P:abscisic acid-activated signaling pathway"/>
    <property type="evidence" value="ECO:0007669"/>
    <property type="project" value="TreeGrafter"/>
</dbReference>
<comment type="similarity">
    <text evidence="1">Belongs to the BetVI family.</text>
</comment>
<reference evidence="4 5" key="1">
    <citation type="journal article" date="2016" name="G3 (Bethesda)">
        <title>First Draft Assembly and Annotation of the Genome of a California Endemic Oak Quercus lobata Nee (Fagaceae).</title>
        <authorList>
            <person name="Sork V.L."/>
            <person name="Fitz-Gibbon S.T."/>
            <person name="Puiu D."/>
            <person name="Crepeau M."/>
            <person name="Gugger P.F."/>
            <person name="Sherman R."/>
            <person name="Stevens K."/>
            <person name="Langley C.H."/>
            <person name="Pellegrini M."/>
            <person name="Salzberg S.L."/>
        </authorList>
    </citation>
    <scope>NUCLEOTIDE SEQUENCE [LARGE SCALE GENOMIC DNA]</scope>
    <source>
        <strain evidence="4 5">cv. SW786</strain>
    </source>
</reference>
<dbReference type="SUPFAM" id="SSF55961">
    <property type="entry name" value="Bet v1-like"/>
    <property type="match status" value="1"/>
</dbReference>
<dbReference type="InParanoid" id="A0A7N2MI41"/>
<dbReference type="AlphaFoldDB" id="A0A7N2MI41"/>
<evidence type="ECO:0000259" key="3">
    <source>
        <dbReference type="Pfam" id="PF00407"/>
    </source>
</evidence>
<dbReference type="GO" id="GO:0004864">
    <property type="term" value="F:protein phosphatase inhibitor activity"/>
    <property type="evidence" value="ECO:0007669"/>
    <property type="project" value="TreeGrafter"/>
</dbReference>
<dbReference type="Gramene" id="QL09p023146:mrna">
    <property type="protein sequence ID" value="QL09p023146:mrna"/>
    <property type="gene ID" value="QL09p023146"/>
</dbReference>
<evidence type="ECO:0000313" key="5">
    <source>
        <dbReference type="Proteomes" id="UP000594261"/>
    </source>
</evidence>
<dbReference type="GO" id="GO:0038023">
    <property type="term" value="F:signaling receptor activity"/>
    <property type="evidence" value="ECO:0007669"/>
    <property type="project" value="TreeGrafter"/>
</dbReference>
<dbReference type="GO" id="GO:0010427">
    <property type="term" value="F:abscisic acid binding"/>
    <property type="evidence" value="ECO:0007669"/>
    <property type="project" value="TreeGrafter"/>
</dbReference>
<dbReference type="CDD" id="cd07816">
    <property type="entry name" value="Bet_v1-like"/>
    <property type="match status" value="1"/>
</dbReference>
<dbReference type="PANTHER" id="PTHR31213:SF19">
    <property type="entry name" value="BET V I_MAJOR LATEX PROTEIN DOMAIN-CONTAINING PROTEIN"/>
    <property type="match status" value="1"/>
</dbReference>
<sequence length="160" mass="17945">MSRQLSHELEVNVPASEAWELYGRLGLAKLLVEDGSIVEKIEVIEGDGGIGTILKKTYTPGSHGFSVQREKFTKYDNEKRMKELEVMEGGYLDLGLTLFRVRFEIIEKDNDSCIIKSTIEYDIKEEAVANTSDVTTDLVAKIGEIAKNYLIKNKATKNAQ</sequence>
<dbReference type="GO" id="GO:0005737">
    <property type="term" value="C:cytoplasm"/>
    <property type="evidence" value="ECO:0007669"/>
    <property type="project" value="TreeGrafter"/>
</dbReference>
<gene>
    <name evidence="4" type="primary">LOC115960768</name>
</gene>
<dbReference type="OMA" id="CHELEFK"/>
<dbReference type="EnsemblPlants" id="QL09p023146:mrna">
    <property type="protein sequence ID" value="QL09p023146:mrna"/>
    <property type="gene ID" value="QL09p023146"/>
</dbReference>
<dbReference type="GO" id="GO:0009820">
    <property type="term" value="P:alkaloid metabolic process"/>
    <property type="evidence" value="ECO:0007669"/>
    <property type="project" value="UniProtKB-KW"/>
</dbReference>
<dbReference type="GO" id="GO:0006952">
    <property type="term" value="P:defense response"/>
    <property type="evidence" value="ECO:0007669"/>
    <property type="project" value="InterPro"/>
</dbReference>
<dbReference type="InterPro" id="IPR023393">
    <property type="entry name" value="START-like_dom_sf"/>
</dbReference>
<reference evidence="4" key="2">
    <citation type="submission" date="2021-01" db="UniProtKB">
        <authorList>
            <consortium name="EnsemblPlants"/>
        </authorList>
    </citation>
    <scope>IDENTIFICATION</scope>
</reference>
<proteinExistence type="inferred from homology"/>
<accession>A0A7N2MI41</accession>